<evidence type="ECO:0000256" key="5">
    <source>
        <dbReference type="ARBA" id="ARBA00022692"/>
    </source>
</evidence>
<keyword evidence="5 14" id="KW-0812">Transmembrane</keyword>
<evidence type="ECO:0000259" key="17">
    <source>
        <dbReference type="PROSITE" id="PS50262"/>
    </source>
</evidence>
<dbReference type="InterPro" id="IPR000276">
    <property type="entry name" value="GPCR_Rhodpsn"/>
</dbReference>
<evidence type="ECO:0000256" key="3">
    <source>
        <dbReference type="ARBA" id="ARBA00022543"/>
    </source>
</evidence>
<comment type="caution">
    <text evidence="18">The sequence shown here is derived from an EMBL/GenBank/DDBJ whole genome shotgun (WGS) entry which is preliminary data.</text>
</comment>
<dbReference type="GO" id="GO:0004930">
    <property type="term" value="F:G protein-coupled receptor activity"/>
    <property type="evidence" value="ECO:0007669"/>
    <property type="project" value="UniProtKB-KW"/>
</dbReference>
<keyword evidence="3" id="KW-0600">Photoreceptor protein</keyword>
<keyword evidence="10 16" id="KW-0472">Membrane</keyword>
<evidence type="ECO:0000256" key="16">
    <source>
        <dbReference type="SAM" id="Phobius"/>
    </source>
</evidence>
<dbReference type="Pfam" id="PF00001">
    <property type="entry name" value="7tm_1"/>
    <property type="match status" value="1"/>
</dbReference>
<evidence type="ECO:0000256" key="8">
    <source>
        <dbReference type="ARBA" id="ARBA00022991"/>
    </source>
</evidence>
<dbReference type="GO" id="GO:0009881">
    <property type="term" value="F:photoreceptor activity"/>
    <property type="evidence" value="ECO:0007669"/>
    <property type="project" value="UniProtKB-KW"/>
</dbReference>
<feature type="region of interest" description="Disordered" evidence="15">
    <location>
        <begin position="577"/>
        <end position="597"/>
    </location>
</feature>
<keyword evidence="9 14" id="KW-0297">G-protein coupled receptor</keyword>
<dbReference type="SMART" id="SM01381">
    <property type="entry name" value="7TM_GPCR_Srsx"/>
    <property type="match status" value="1"/>
</dbReference>
<dbReference type="GO" id="GO:0007602">
    <property type="term" value="P:phototransduction"/>
    <property type="evidence" value="ECO:0007669"/>
    <property type="project" value="UniProtKB-KW"/>
</dbReference>
<feature type="transmembrane region" description="Helical" evidence="16">
    <location>
        <begin position="67"/>
        <end position="85"/>
    </location>
</feature>
<accession>A0AAE1PII9</accession>
<feature type="compositionally biased region" description="Low complexity" evidence="15">
    <location>
        <begin position="364"/>
        <end position="375"/>
    </location>
</feature>
<feature type="region of interest" description="Disordered" evidence="15">
    <location>
        <begin position="525"/>
        <end position="558"/>
    </location>
</feature>
<keyword evidence="6" id="KW-0681">Retinal protein</keyword>
<evidence type="ECO:0000256" key="13">
    <source>
        <dbReference type="ARBA" id="ARBA00023305"/>
    </source>
</evidence>
<feature type="transmembrane region" description="Helical" evidence="16">
    <location>
        <begin position="215"/>
        <end position="242"/>
    </location>
</feature>
<dbReference type="GO" id="GO:0007601">
    <property type="term" value="P:visual perception"/>
    <property type="evidence" value="ECO:0007669"/>
    <property type="project" value="UniProtKB-KW"/>
</dbReference>
<dbReference type="AlphaFoldDB" id="A0AAE1PII9"/>
<evidence type="ECO:0000256" key="1">
    <source>
        <dbReference type="ARBA" id="ARBA00004141"/>
    </source>
</evidence>
<evidence type="ECO:0000256" key="14">
    <source>
        <dbReference type="RuleBase" id="RU000688"/>
    </source>
</evidence>
<keyword evidence="13" id="KW-0844">Vision</keyword>
<evidence type="ECO:0000256" key="10">
    <source>
        <dbReference type="ARBA" id="ARBA00023136"/>
    </source>
</evidence>
<evidence type="ECO:0000256" key="2">
    <source>
        <dbReference type="ARBA" id="ARBA00010663"/>
    </source>
</evidence>
<dbReference type="PRINTS" id="PR00237">
    <property type="entry name" value="GPCRRHODOPSN"/>
</dbReference>
<dbReference type="Proteomes" id="UP001292094">
    <property type="component" value="Unassembled WGS sequence"/>
</dbReference>
<reference evidence="18" key="1">
    <citation type="submission" date="2023-11" db="EMBL/GenBank/DDBJ databases">
        <title>Genome assemblies of two species of porcelain crab, Petrolisthes cinctipes and Petrolisthes manimaculis (Anomura: Porcellanidae).</title>
        <authorList>
            <person name="Angst P."/>
        </authorList>
    </citation>
    <scope>NUCLEOTIDE SEQUENCE</scope>
    <source>
        <strain evidence="18">PB745_02</strain>
        <tissue evidence="18">Gill</tissue>
    </source>
</reference>
<sequence length="597" mass="66250">MAVGVVGNGLVIYLFVSSRALRTPSNLFILNLAISDFFLVAAMALVVHNSLHEGPATGKVGCDAYGFMGGLTGTTSIMTLAAISFDRYLVISYPLDPFKRLSNRQVVGMILVTWLYAFTFSVMPLVGLANIHYAPEGFLTTCSFDYLSDVTNTRIYIFSFFVAAWVLPLNVISFSYLSIVTTVSREERYCDTCQDTFNSFKHQSIKKKKSVEMKLAKVASGIIGLWVAAWTPYAVVSLLGIFSKRHLITPLVSMVPALFCKTAACLDPFVYALSHPRFKKEIHKRIFRRKMPFLSSVKNGLGQGFSASTFSEMKEDRELSGPQAWDTVNDPSLSSVGPLLQRNASYSSNPALNSDRVSRRRDTLSSPSSHSLVSPTGEVYPRNKTLSTYSFRRSRQSFKKHEELNKVLPTVHDHTQIRTKALIEMPGNVFPQLPITRDCSYTSGMEELNDMLPKSPPLEVLDTSHLVQTTTLGVTIGDAAIILNGHKNDNHSSGRISSSRNELNKFCCSRNSIAMTLILPTVASPLSPSRPGETTMKVKGRSNSLPNMSQQPQRQGGETRFTRSVLMQIFQGKLLQRTTENRSHSSLYHEGQGEITY</sequence>
<dbReference type="PANTHER" id="PTHR24240">
    <property type="entry name" value="OPSIN"/>
    <property type="match status" value="1"/>
</dbReference>
<evidence type="ECO:0000256" key="15">
    <source>
        <dbReference type="SAM" id="MobiDB-lite"/>
    </source>
</evidence>
<feature type="region of interest" description="Disordered" evidence="15">
    <location>
        <begin position="339"/>
        <end position="379"/>
    </location>
</feature>
<feature type="domain" description="G-protein coupled receptors family 1 profile" evidence="17">
    <location>
        <begin position="7"/>
        <end position="271"/>
    </location>
</feature>
<dbReference type="PROSITE" id="PS50262">
    <property type="entry name" value="G_PROTEIN_RECEP_F1_2"/>
    <property type="match status" value="1"/>
</dbReference>
<dbReference type="PROSITE" id="PS00238">
    <property type="entry name" value="OPSIN"/>
    <property type="match status" value="1"/>
</dbReference>
<evidence type="ECO:0000256" key="9">
    <source>
        <dbReference type="ARBA" id="ARBA00023040"/>
    </source>
</evidence>
<feature type="compositionally biased region" description="Polar residues" evidence="15">
    <location>
        <begin position="541"/>
        <end position="556"/>
    </location>
</feature>
<feature type="transmembrane region" description="Helical" evidence="16">
    <location>
        <begin position="155"/>
        <end position="179"/>
    </location>
</feature>
<dbReference type="SUPFAM" id="SSF81321">
    <property type="entry name" value="Family A G protein-coupled receptor-like"/>
    <property type="match status" value="1"/>
</dbReference>
<dbReference type="EMBL" id="JAWZYT010001959">
    <property type="protein sequence ID" value="KAK4307889.1"/>
    <property type="molecule type" value="Genomic_DNA"/>
</dbReference>
<dbReference type="InterPro" id="IPR050125">
    <property type="entry name" value="GPCR_opsins"/>
</dbReference>
<dbReference type="PROSITE" id="PS00237">
    <property type="entry name" value="G_PROTEIN_RECEP_F1_1"/>
    <property type="match status" value="1"/>
</dbReference>
<keyword evidence="12 14" id="KW-0807">Transducer</keyword>
<evidence type="ECO:0000256" key="12">
    <source>
        <dbReference type="ARBA" id="ARBA00023224"/>
    </source>
</evidence>
<protein>
    <recommendedName>
        <fullName evidence="17">G-protein coupled receptors family 1 profile domain-containing protein</fullName>
    </recommendedName>
</protein>
<evidence type="ECO:0000313" key="18">
    <source>
        <dbReference type="EMBL" id="KAK4307889.1"/>
    </source>
</evidence>
<keyword evidence="4" id="KW-0716">Sensory transduction</keyword>
<dbReference type="GO" id="GO:0016020">
    <property type="term" value="C:membrane"/>
    <property type="evidence" value="ECO:0007669"/>
    <property type="project" value="UniProtKB-SubCell"/>
</dbReference>
<name>A0AAE1PII9_9EUCA</name>
<comment type="similarity">
    <text evidence="2 14">Belongs to the G-protein coupled receptor 1 family.</text>
</comment>
<evidence type="ECO:0000256" key="11">
    <source>
        <dbReference type="ARBA" id="ARBA00023170"/>
    </source>
</evidence>
<evidence type="ECO:0000256" key="6">
    <source>
        <dbReference type="ARBA" id="ARBA00022925"/>
    </source>
</evidence>
<gene>
    <name evidence="18" type="ORF">Pmani_020383</name>
</gene>
<feature type="transmembrane region" description="Helical" evidence="16">
    <location>
        <begin position="27"/>
        <end position="47"/>
    </location>
</feature>
<keyword evidence="11 14" id="KW-0675">Receptor</keyword>
<organism evidence="18 19">
    <name type="scientific">Petrolisthes manimaculis</name>
    <dbReference type="NCBI Taxonomy" id="1843537"/>
    <lineage>
        <taxon>Eukaryota</taxon>
        <taxon>Metazoa</taxon>
        <taxon>Ecdysozoa</taxon>
        <taxon>Arthropoda</taxon>
        <taxon>Crustacea</taxon>
        <taxon>Multicrustacea</taxon>
        <taxon>Malacostraca</taxon>
        <taxon>Eumalacostraca</taxon>
        <taxon>Eucarida</taxon>
        <taxon>Decapoda</taxon>
        <taxon>Pleocyemata</taxon>
        <taxon>Anomura</taxon>
        <taxon>Galatheoidea</taxon>
        <taxon>Porcellanidae</taxon>
        <taxon>Petrolisthes</taxon>
    </lineage>
</organism>
<keyword evidence="19" id="KW-1185">Reference proteome</keyword>
<evidence type="ECO:0000313" key="19">
    <source>
        <dbReference type="Proteomes" id="UP001292094"/>
    </source>
</evidence>
<feature type="transmembrane region" description="Helical" evidence="16">
    <location>
        <begin position="106"/>
        <end position="135"/>
    </location>
</feature>
<evidence type="ECO:0000256" key="4">
    <source>
        <dbReference type="ARBA" id="ARBA00022606"/>
    </source>
</evidence>
<feature type="compositionally biased region" description="Polar residues" evidence="15">
    <location>
        <begin position="342"/>
        <end position="352"/>
    </location>
</feature>
<keyword evidence="8" id="KW-0157">Chromophore</keyword>
<evidence type="ECO:0000256" key="7">
    <source>
        <dbReference type="ARBA" id="ARBA00022989"/>
    </source>
</evidence>
<dbReference type="Gene3D" id="1.20.1070.10">
    <property type="entry name" value="Rhodopsin 7-helix transmembrane proteins"/>
    <property type="match status" value="1"/>
</dbReference>
<keyword evidence="7 16" id="KW-1133">Transmembrane helix</keyword>
<dbReference type="InterPro" id="IPR017452">
    <property type="entry name" value="GPCR_Rhodpsn_7TM"/>
</dbReference>
<proteinExistence type="inferred from homology"/>
<dbReference type="InterPro" id="IPR027430">
    <property type="entry name" value="Retinal_BS"/>
</dbReference>
<comment type="subcellular location">
    <subcellularLocation>
        <location evidence="1">Membrane</location>
        <topology evidence="1">Multi-pass membrane protein</topology>
    </subcellularLocation>
</comment>